<comment type="caution">
    <text evidence="4">The sequence shown here is derived from an EMBL/GenBank/DDBJ whole genome shotgun (WGS) entry which is preliminary data.</text>
</comment>
<evidence type="ECO:0000313" key="4">
    <source>
        <dbReference type="EMBL" id="KAL3684917.1"/>
    </source>
</evidence>
<proteinExistence type="predicted"/>
<dbReference type="EMBL" id="JBJQOH010000006">
    <property type="protein sequence ID" value="KAL3684917.1"/>
    <property type="molecule type" value="Genomic_DNA"/>
</dbReference>
<sequence length="425" mass="48757">MQTPVQGGCGERRLSNVRKKRRAGAQVPSASRNALRAMVCAEKPETAENSSRVCWHGSRELDLTLGSGCREEDSEAGDQSPASTSQRDSMSPSIWSTLPDHLLDNILVRLPLQSFFRFRQVCRNWNTHMFSRSFLEAYAERPSLRTHRGPWFFFFTHDERNHVSTYDSSLNKWHRIPLFPPHSNTNPFSAADGGLVCYFSYENGSKSVVVWVSKYEHVPLSRTAEVYDSRTQCWTTTENIPATHWLTGKPVFCNGMLYVRSYAQRNILLSCDLDQCTWSDLVVPLPSTVRHGELLQWQGRIMMVGELEEDQKIQSICIWELQSGSLKWKEIDRLPAGLFESVFGDKDYFQSNEQDDVILDWCQAGRLVLLFTYNLYDVRGRCKLLVYDLSNKSWDKLQSFSRTDVCGTGRIIRGIFHEPRLDAVA</sequence>
<accession>A0ABD3H077</accession>
<feature type="compositionally biased region" description="Polar residues" evidence="2">
    <location>
        <begin position="80"/>
        <end position="92"/>
    </location>
</feature>
<gene>
    <name evidence="4" type="ORF">R1sor_002939</name>
</gene>
<feature type="region of interest" description="Disordered" evidence="2">
    <location>
        <begin position="68"/>
        <end position="92"/>
    </location>
</feature>
<name>A0ABD3H077_9MARC</name>
<dbReference type="InterPro" id="IPR050796">
    <property type="entry name" value="SCF_F-box_component"/>
</dbReference>
<feature type="domain" description="F-box" evidence="3">
    <location>
        <begin position="92"/>
        <end position="141"/>
    </location>
</feature>
<protein>
    <recommendedName>
        <fullName evidence="3">F-box domain-containing protein</fullName>
    </recommendedName>
</protein>
<keyword evidence="1" id="KW-0677">Repeat</keyword>
<feature type="region of interest" description="Disordered" evidence="2">
    <location>
        <begin position="1"/>
        <end position="32"/>
    </location>
</feature>
<dbReference type="Gene3D" id="1.20.1280.50">
    <property type="match status" value="1"/>
</dbReference>
<dbReference type="PANTHER" id="PTHR31672">
    <property type="entry name" value="BNACNNG10540D PROTEIN"/>
    <property type="match status" value="1"/>
</dbReference>
<evidence type="ECO:0000313" key="5">
    <source>
        <dbReference type="Proteomes" id="UP001633002"/>
    </source>
</evidence>
<reference evidence="4 5" key="1">
    <citation type="submission" date="2024-09" db="EMBL/GenBank/DDBJ databases">
        <title>Chromosome-scale assembly of Riccia sorocarpa.</title>
        <authorList>
            <person name="Paukszto L."/>
        </authorList>
    </citation>
    <scope>NUCLEOTIDE SEQUENCE [LARGE SCALE GENOMIC DNA]</scope>
    <source>
        <strain evidence="4">LP-2024</strain>
        <tissue evidence="4">Aerial parts of the thallus</tissue>
    </source>
</reference>
<dbReference type="SUPFAM" id="SSF81383">
    <property type="entry name" value="F-box domain"/>
    <property type="match status" value="1"/>
</dbReference>
<dbReference type="SUPFAM" id="SSF117281">
    <property type="entry name" value="Kelch motif"/>
    <property type="match status" value="1"/>
</dbReference>
<dbReference type="InterPro" id="IPR015915">
    <property type="entry name" value="Kelch-typ_b-propeller"/>
</dbReference>
<dbReference type="FunFam" id="1.20.1280.50:FF:000008">
    <property type="entry name" value="F-box only protein 6"/>
    <property type="match status" value="1"/>
</dbReference>
<evidence type="ECO:0000256" key="2">
    <source>
        <dbReference type="SAM" id="MobiDB-lite"/>
    </source>
</evidence>
<dbReference type="PROSITE" id="PS50181">
    <property type="entry name" value="FBOX"/>
    <property type="match status" value="1"/>
</dbReference>
<dbReference type="AlphaFoldDB" id="A0ABD3H077"/>
<organism evidence="4 5">
    <name type="scientific">Riccia sorocarpa</name>
    <dbReference type="NCBI Taxonomy" id="122646"/>
    <lineage>
        <taxon>Eukaryota</taxon>
        <taxon>Viridiplantae</taxon>
        <taxon>Streptophyta</taxon>
        <taxon>Embryophyta</taxon>
        <taxon>Marchantiophyta</taxon>
        <taxon>Marchantiopsida</taxon>
        <taxon>Marchantiidae</taxon>
        <taxon>Marchantiales</taxon>
        <taxon>Ricciaceae</taxon>
        <taxon>Riccia</taxon>
    </lineage>
</organism>
<dbReference type="Proteomes" id="UP001633002">
    <property type="component" value="Unassembled WGS sequence"/>
</dbReference>
<evidence type="ECO:0000256" key="1">
    <source>
        <dbReference type="ARBA" id="ARBA00022737"/>
    </source>
</evidence>
<evidence type="ECO:0000259" key="3">
    <source>
        <dbReference type="PROSITE" id="PS50181"/>
    </source>
</evidence>
<keyword evidence="5" id="KW-1185">Reference proteome</keyword>
<dbReference type="InterPro" id="IPR001810">
    <property type="entry name" value="F-box_dom"/>
</dbReference>
<dbReference type="CDD" id="cd22157">
    <property type="entry name" value="F-box_AtFBW1-like"/>
    <property type="match status" value="1"/>
</dbReference>
<dbReference type="Gene3D" id="2.120.10.80">
    <property type="entry name" value="Kelch-type beta propeller"/>
    <property type="match status" value="1"/>
</dbReference>
<dbReference type="SMART" id="SM00256">
    <property type="entry name" value="FBOX"/>
    <property type="match status" value="1"/>
</dbReference>
<dbReference type="Pfam" id="PF00646">
    <property type="entry name" value="F-box"/>
    <property type="match status" value="1"/>
</dbReference>
<dbReference type="InterPro" id="IPR036047">
    <property type="entry name" value="F-box-like_dom_sf"/>
</dbReference>
<dbReference type="PANTHER" id="PTHR31672:SF2">
    <property type="entry name" value="F-BOX DOMAIN-CONTAINING PROTEIN"/>
    <property type="match status" value="1"/>
</dbReference>